<dbReference type="SUPFAM" id="SSF51419">
    <property type="entry name" value="PLP-binding barrel"/>
    <property type="match status" value="1"/>
</dbReference>
<evidence type="ECO:0000256" key="1">
    <source>
        <dbReference type="ARBA" id="ARBA00001933"/>
    </source>
</evidence>
<dbReference type="SUPFAM" id="SSF50621">
    <property type="entry name" value="Alanine racemase C-terminal domain-like"/>
    <property type="match status" value="1"/>
</dbReference>
<dbReference type="AlphaFoldDB" id="A0A0U4WRM3"/>
<dbReference type="PANTHER" id="PTHR43727:SF2">
    <property type="entry name" value="GROUP IV DECARBOXYLASE"/>
    <property type="match status" value="1"/>
</dbReference>
<dbReference type="InterPro" id="IPR029066">
    <property type="entry name" value="PLP-binding_barrel"/>
</dbReference>
<evidence type="ECO:0000313" key="8">
    <source>
        <dbReference type="Proteomes" id="UP001164714"/>
    </source>
</evidence>
<dbReference type="InterPro" id="IPR002986">
    <property type="entry name" value="DAP_deCOOHase_LysA"/>
</dbReference>
<proteinExistence type="predicted"/>
<keyword evidence="3 5" id="KW-0663">Pyridoxal phosphate</keyword>
<dbReference type="GO" id="GO:0008836">
    <property type="term" value="F:diaminopimelate decarboxylase activity"/>
    <property type="evidence" value="ECO:0007669"/>
    <property type="project" value="InterPro"/>
</dbReference>
<gene>
    <name evidence="7" type="ORF">OZ415_07425</name>
</gene>
<evidence type="ECO:0000256" key="4">
    <source>
        <dbReference type="ARBA" id="ARBA00023239"/>
    </source>
</evidence>
<dbReference type="OrthoDB" id="9802241at2"/>
<dbReference type="RefSeq" id="WP_059348561.1">
    <property type="nucleotide sequence ID" value="NZ_CP013988.1"/>
</dbReference>
<dbReference type="FunFam" id="3.20.20.10:FF:000003">
    <property type="entry name" value="Diaminopimelate decarboxylase"/>
    <property type="match status" value="1"/>
</dbReference>
<accession>A0A0U4WRM3</accession>
<dbReference type="EMBL" id="CP114063">
    <property type="protein sequence ID" value="WAT24082.1"/>
    <property type="molecule type" value="Genomic_DNA"/>
</dbReference>
<sequence length="417" mass="46455">MQNKRPFTSLAKVEEIAAEIPTPFHLYDEAGIRDRCRRLKKAFSWNPNFHEYFAVKATPNPHVLKIMQEEGMGVDCASYTELVLADKVGFSGHDIMFSSNVTPAADFKKAAELGAIINFDDITHIDFFKEHVGEFPETVCIRYNPGGTFEVANGIMDNPGDAKYGMTPEQTRQAFQKLADYGVKNIGIHSFLVSGSTSNEYYPKLARTLFELAVELKDQTDLNITFINLSGGVGVAYKPEETPADIDIIGDGVRQAYEDIMQPAGLGDVAIFTELGRWMLAENGGLVAKVLHEKITYKDYIGLDASASDLLRPAMYGAYHHISVLGKEDETADQTYDVTGGLCENNDKFAIDRQLPKTNIGDYIWIHDAGAHGASMGYQYNAKLRSAEVMLKEDGTFKQIRRPETPEDYFATMDFNF</sequence>
<feature type="active site" description="Proton donor" evidence="5">
    <location>
        <position position="343"/>
    </location>
</feature>
<dbReference type="PRINTS" id="PR01181">
    <property type="entry name" value="DAPDCRBXLASE"/>
</dbReference>
<comment type="cofactor">
    <cofactor evidence="1 5">
        <name>pyridoxal 5'-phosphate</name>
        <dbReference type="ChEBI" id="CHEBI:597326"/>
    </cofactor>
</comment>
<name>A0A0U4WRM3_9LACT</name>
<dbReference type="Proteomes" id="UP001164714">
    <property type="component" value="Chromosome"/>
</dbReference>
<dbReference type="Gene3D" id="2.40.37.10">
    <property type="entry name" value="Lyase, Ornithine Decarboxylase, Chain A, domain 1"/>
    <property type="match status" value="1"/>
</dbReference>
<evidence type="ECO:0000313" key="7">
    <source>
        <dbReference type="EMBL" id="WAT24082.1"/>
    </source>
</evidence>
<reference evidence="7" key="1">
    <citation type="submission" date="2022-12" db="EMBL/GenBank/DDBJ databases">
        <title>Whole genome sequence analysis of a duck derived balloon bacteium Aerococcus urinaeequi henan2020.</title>
        <authorList>
            <person name="Zhang H."/>
            <person name="Qiao H.X."/>
            <person name="Bian C.Z."/>
            <person name="Shu J.C."/>
        </authorList>
    </citation>
    <scope>NUCLEOTIDE SEQUENCE</scope>
    <source>
        <strain evidence="7">2020-HN-1</strain>
    </source>
</reference>
<dbReference type="PANTHER" id="PTHR43727">
    <property type="entry name" value="DIAMINOPIMELATE DECARBOXYLASE"/>
    <property type="match status" value="1"/>
</dbReference>
<evidence type="ECO:0000259" key="6">
    <source>
        <dbReference type="Pfam" id="PF02784"/>
    </source>
</evidence>
<evidence type="ECO:0000256" key="3">
    <source>
        <dbReference type="ARBA" id="ARBA00022898"/>
    </source>
</evidence>
<feature type="domain" description="Orn/DAP/Arg decarboxylase 2 N-terminal" evidence="6">
    <location>
        <begin position="31"/>
        <end position="280"/>
    </location>
</feature>
<evidence type="ECO:0000256" key="2">
    <source>
        <dbReference type="ARBA" id="ARBA00022793"/>
    </source>
</evidence>
<dbReference type="KEGG" id="aui:APT62_02420"/>
<dbReference type="InterPro" id="IPR022644">
    <property type="entry name" value="De-COase2_N"/>
</dbReference>
<organism evidence="7 8">
    <name type="scientific">Aerococcus urinaeequi</name>
    <dbReference type="NCBI Taxonomy" id="51665"/>
    <lineage>
        <taxon>Bacteria</taxon>
        <taxon>Bacillati</taxon>
        <taxon>Bacillota</taxon>
        <taxon>Bacilli</taxon>
        <taxon>Lactobacillales</taxon>
        <taxon>Aerococcaceae</taxon>
        <taxon>Aerococcus</taxon>
    </lineage>
</organism>
<dbReference type="InterPro" id="IPR009006">
    <property type="entry name" value="Ala_racemase/Decarboxylase_C"/>
</dbReference>
<dbReference type="PRINTS" id="PR01179">
    <property type="entry name" value="ODADCRBXLASE"/>
</dbReference>
<dbReference type="Gene3D" id="3.20.20.10">
    <property type="entry name" value="Alanine racemase"/>
    <property type="match status" value="1"/>
</dbReference>
<protein>
    <submittedName>
        <fullName evidence="7">Diaminopimelate decarboxylase</fullName>
    </submittedName>
</protein>
<dbReference type="Pfam" id="PF02784">
    <property type="entry name" value="Orn_Arg_deC_N"/>
    <property type="match status" value="1"/>
</dbReference>
<evidence type="ECO:0000256" key="5">
    <source>
        <dbReference type="PIRSR" id="PIRSR600183-50"/>
    </source>
</evidence>
<dbReference type="GO" id="GO:0009089">
    <property type="term" value="P:lysine biosynthetic process via diaminopimelate"/>
    <property type="evidence" value="ECO:0007669"/>
    <property type="project" value="InterPro"/>
</dbReference>
<keyword evidence="4" id="KW-0456">Lyase</keyword>
<dbReference type="InterPro" id="IPR000183">
    <property type="entry name" value="Orn/DAP/Arg_de-COase"/>
</dbReference>
<keyword evidence="2" id="KW-0210">Decarboxylase</keyword>
<feature type="modified residue" description="N6-(pyridoxal phosphate)lysine" evidence="5">
    <location>
        <position position="56"/>
    </location>
</feature>
<dbReference type="CDD" id="cd06828">
    <property type="entry name" value="PLPDE_III_DapDC"/>
    <property type="match status" value="1"/>
</dbReference>